<dbReference type="PANTHER" id="PTHR45890">
    <property type="entry name" value="AARF DOMAIN CONTAINING KINASE 2 (PREDICTED)"/>
    <property type="match status" value="1"/>
</dbReference>
<evidence type="ECO:0000313" key="4">
    <source>
        <dbReference type="EMBL" id="JAT73440.1"/>
    </source>
</evidence>
<feature type="domain" description="ABC1 atypical kinase-like" evidence="3">
    <location>
        <begin position="325"/>
        <end position="533"/>
    </location>
</feature>
<name>A0A1D2A2J7_AUXPR</name>
<dbReference type="InterPro" id="IPR011009">
    <property type="entry name" value="Kinase-like_dom_sf"/>
</dbReference>
<reference evidence="4" key="1">
    <citation type="submission" date="2015-08" db="EMBL/GenBank/DDBJ databases">
        <authorList>
            <person name="Babu N.S."/>
            <person name="Beckwith C.J."/>
            <person name="Beseler K.G."/>
            <person name="Brison A."/>
            <person name="Carone J.V."/>
            <person name="Caskin T.P."/>
            <person name="Diamond M."/>
            <person name="Durham M.E."/>
            <person name="Foxe J.M."/>
            <person name="Go M."/>
            <person name="Henderson B.A."/>
            <person name="Jones I.B."/>
            <person name="McGettigan J.A."/>
            <person name="Micheletti S.J."/>
            <person name="Nasrallah M.E."/>
            <person name="Ortiz D."/>
            <person name="Piller C.R."/>
            <person name="Privatt S.R."/>
            <person name="Schneider S.L."/>
            <person name="Sharp S."/>
            <person name="Smith T.C."/>
            <person name="Stanton J.D."/>
            <person name="Ullery H.E."/>
            <person name="Wilson R.J."/>
            <person name="Serrano M.G."/>
            <person name="Buck G."/>
            <person name="Lee V."/>
            <person name="Wang Y."/>
            <person name="Carvalho R."/>
            <person name="Voegtly L."/>
            <person name="Shi R."/>
            <person name="Duckworth R."/>
            <person name="Johnson A."/>
            <person name="Loviza R."/>
            <person name="Walstead R."/>
            <person name="Shah Z."/>
            <person name="Kiflezghi M."/>
            <person name="Wade K."/>
            <person name="Ball S.L."/>
            <person name="Bradley K.W."/>
            <person name="Asai D.J."/>
            <person name="Bowman C.A."/>
            <person name="Russell D.A."/>
            <person name="Pope W.H."/>
            <person name="Jacobs-Sera D."/>
            <person name="Hendrix R.W."/>
            <person name="Hatfull G.F."/>
        </authorList>
    </citation>
    <scope>NUCLEOTIDE SEQUENCE</scope>
</reference>
<dbReference type="InterPro" id="IPR044095">
    <property type="entry name" value="ADCK2_dom"/>
</dbReference>
<evidence type="ECO:0000256" key="1">
    <source>
        <dbReference type="ARBA" id="ARBA00009670"/>
    </source>
</evidence>
<sequence>MRRFAILAEQASKSRIASGACAETSGRALLGRAGLADGAPRSVTDLEQVPTLVRSIWGRGCEGVLAGLRPGQAAARQLVRRWEDAELRLIAVANSLASKSGQKVLAVGIPLAAAQLMGLGREARAYAVPLEAQGEASSHHPRKPAGGTGADALHAARRLALCLLAAVAREALLAARAAFLGLLFLPALLSSPALWCGEAARGAWLRLACGTLARSGPAFIKWAQWAATRPDIFPADACAALASLQAGAPAHAFAHTRATVEASLGAPLERLFVRFDPEPVASGSIAQVHRAVLSTEGAAAAAPPRDGKARPVGARRGKPSPFAPGAVVAVKVRHPAVCDLIERDITLMRRAARLLELLGTGGQLRESVMQFGAPLREQLDLRQEAAHLQRFAANFSGWRGVRFPLPAGPGLVATDVLVETFEGGQLIARFLETEGARFNKRLAGLGLACYLKMLLRDNFLHADMHPGNIMVDLERPGPSTCLGALAAWTGWDLRLPRLVLLDVGMTARLTPADQGRLVAFFGNLTRLDGRGLADAIVSFSDAPPPPRAAAAFRADLGSLFDGLDAEALRADTAGVVAGLMDAIRRHGVQLQGVVSTVVITTCVLEGWSTQLDPGIRMMESLRDILPSAWGERAGRALDSAFTKSSLAMAVAS</sequence>
<dbReference type="Pfam" id="PF03109">
    <property type="entry name" value="ABC1"/>
    <property type="match status" value="2"/>
</dbReference>
<feature type="region of interest" description="Disordered" evidence="2">
    <location>
        <begin position="296"/>
        <end position="317"/>
    </location>
</feature>
<evidence type="ECO:0000259" key="3">
    <source>
        <dbReference type="Pfam" id="PF03109"/>
    </source>
</evidence>
<dbReference type="PANTHER" id="PTHR45890:SF1">
    <property type="entry name" value="AARF DOMAIN CONTAINING KINASE 2"/>
    <property type="match status" value="1"/>
</dbReference>
<organism evidence="4">
    <name type="scientific">Auxenochlorella protothecoides</name>
    <name type="common">Green microalga</name>
    <name type="synonym">Chlorella protothecoides</name>
    <dbReference type="NCBI Taxonomy" id="3075"/>
    <lineage>
        <taxon>Eukaryota</taxon>
        <taxon>Viridiplantae</taxon>
        <taxon>Chlorophyta</taxon>
        <taxon>core chlorophytes</taxon>
        <taxon>Trebouxiophyceae</taxon>
        <taxon>Chlorellales</taxon>
        <taxon>Chlorellaceae</taxon>
        <taxon>Auxenochlorella</taxon>
    </lineage>
</organism>
<feature type="domain" description="ABC1 atypical kinase-like" evidence="3">
    <location>
        <begin position="244"/>
        <end position="296"/>
    </location>
</feature>
<dbReference type="InterPro" id="IPR052402">
    <property type="entry name" value="ADCK_kinase"/>
</dbReference>
<evidence type="ECO:0000256" key="2">
    <source>
        <dbReference type="SAM" id="MobiDB-lite"/>
    </source>
</evidence>
<dbReference type="AlphaFoldDB" id="A0A1D2A2J7"/>
<protein>
    <recommendedName>
        <fullName evidence="3">ABC1 atypical kinase-like domain-containing protein</fullName>
    </recommendedName>
</protein>
<accession>A0A1D2A2J7</accession>
<proteinExistence type="inferred from homology"/>
<dbReference type="SUPFAM" id="SSF56112">
    <property type="entry name" value="Protein kinase-like (PK-like)"/>
    <property type="match status" value="1"/>
</dbReference>
<dbReference type="EMBL" id="GDKF01005182">
    <property type="protein sequence ID" value="JAT73440.1"/>
    <property type="molecule type" value="Transcribed_RNA"/>
</dbReference>
<dbReference type="CDD" id="cd13971">
    <property type="entry name" value="ADCK2-like"/>
    <property type="match status" value="1"/>
</dbReference>
<dbReference type="InterPro" id="IPR004147">
    <property type="entry name" value="ABC1_dom"/>
</dbReference>
<gene>
    <name evidence="4" type="ORF">g.53939</name>
</gene>
<comment type="similarity">
    <text evidence="1">Belongs to the protein kinase superfamily. ADCK protein kinase family.</text>
</comment>